<comment type="caution">
    <text evidence="2">The sequence shown here is derived from an EMBL/GenBank/DDBJ whole genome shotgun (WGS) entry which is preliminary data.</text>
</comment>
<keyword evidence="1" id="KW-0472">Membrane</keyword>
<keyword evidence="1" id="KW-1133">Transmembrane helix</keyword>
<evidence type="ECO:0000313" key="2">
    <source>
        <dbReference type="EMBL" id="KAF5916835.1"/>
    </source>
</evidence>
<feature type="transmembrane region" description="Helical" evidence="1">
    <location>
        <begin position="363"/>
        <end position="386"/>
    </location>
</feature>
<dbReference type="EMBL" id="JACDTQ010002674">
    <property type="protein sequence ID" value="KAF5916835.1"/>
    <property type="molecule type" value="Genomic_DNA"/>
</dbReference>
<dbReference type="GO" id="GO:0030299">
    <property type="term" value="P:intestinal cholesterol absorption"/>
    <property type="evidence" value="ECO:0007669"/>
    <property type="project" value="TreeGrafter"/>
</dbReference>
<protein>
    <submittedName>
        <fullName evidence="2">Uncharacterized protein</fullName>
    </submittedName>
</protein>
<organism evidence="2 3">
    <name type="scientific">Diceros bicornis minor</name>
    <name type="common">South-central black rhinoceros</name>
    <dbReference type="NCBI Taxonomy" id="77932"/>
    <lineage>
        <taxon>Eukaryota</taxon>
        <taxon>Metazoa</taxon>
        <taxon>Chordata</taxon>
        <taxon>Craniata</taxon>
        <taxon>Vertebrata</taxon>
        <taxon>Euteleostomi</taxon>
        <taxon>Mammalia</taxon>
        <taxon>Eutheria</taxon>
        <taxon>Laurasiatheria</taxon>
        <taxon>Perissodactyla</taxon>
        <taxon>Rhinocerotidae</taxon>
        <taxon>Diceros</taxon>
    </lineage>
</organism>
<evidence type="ECO:0000256" key="1">
    <source>
        <dbReference type="SAM" id="Phobius"/>
    </source>
</evidence>
<keyword evidence="3" id="KW-1185">Reference proteome</keyword>
<dbReference type="GO" id="GO:0042632">
    <property type="term" value="P:cholesterol homeostasis"/>
    <property type="evidence" value="ECO:0007669"/>
    <property type="project" value="TreeGrafter"/>
</dbReference>
<evidence type="ECO:0000313" key="3">
    <source>
        <dbReference type="Proteomes" id="UP000551758"/>
    </source>
</evidence>
<dbReference type="GO" id="GO:0005886">
    <property type="term" value="C:plasma membrane"/>
    <property type="evidence" value="ECO:0007669"/>
    <property type="project" value="TreeGrafter"/>
</dbReference>
<dbReference type="SUPFAM" id="SSF82866">
    <property type="entry name" value="Multidrug efflux transporter AcrB transmembrane domain"/>
    <property type="match status" value="1"/>
</dbReference>
<keyword evidence="1" id="KW-0812">Transmembrane</keyword>
<dbReference type="PANTHER" id="PTHR45727">
    <property type="entry name" value="NPC INTRACELLULAR CHOLESTEROL TRANSPORTER 1"/>
    <property type="match status" value="1"/>
</dbReference>
<dbReference type="Proteomes" id="UP000551758">
    <property type="component" value="Unassembled WGS sequence"/>
</dbReference>
<feature type="non-terminal residue" evidence="2">
    <location>
        <position position="1"/>
    </location>
</feature>
<feature type="transmembrane region" description="Helical" evidence="1">
    <location>
        <begin position="225"/>
        <end position="243"/>
    </location>
</feature>
<dbReference type="GO" id="GO:0015918">
    <property type="term" value="P:sterol transport"/>
    <property type="evidence" value="ECO:0007669"/>
    <property type="project" value="TreeGrafter"/>
</dbReference>
<gene>
    <name evidence="2" type="ORF">HPG69_012194</name>
</gene>
<proteinExistence type="predicted"/>
<dbReference type="PANTHER" id="PTHR45727:SF3">
    <property type="entry name" value="NPC1-LIKE INTRACELLULAR CHOLESTEROL TRANSPORTER 1"/>
    <property type="match status" value="1"/>
</dbReference>
<dbReference type="AlphaFoldDB" id="A0A7J7EM17"/>
<accession>A0A7J7EM17</accession>
<name>A0A7J7EM17_DICBM</name>
<sequence>DSYLLDYFLFLNRYFEVGAPVYFVTIGGYNFSSEAGMNAICSSAGCDSYSLTQKIQYASEFPEQSYLAISASSWVDDLIDWLIASSCCCLYTSSPNKDEFCPSTVILCEPHAVACPSMEFHKYLPWFLNDPPNTNCPKGGLAAYSTSVDLGPNGQVLASWFMAYHKPLKNSQDYTETLQASRVLAANITADLRNVPGTDPAFEVFPYTVTNVFYEQYLTVIPEGLFMFSLCLVPTFAVCYLLLGMDLHSGLLSLFCIVMILVDTVGFMALCHPPAWVETPALALSQLKITLCPQAVGISVEFVSHITHSFAISTKPIWLEKAKEATISMGRVVFARGAMSNLPGILVLGPASGQLIQIFFFHLNLLLTLLGLLHGLVFLPVILSYLGPDVNPALVLEQKRAEEAAAARKASCPKQPTLTDMVSSIYVSCGFEHPTERAGGGSSSLPRSGQEF</sequence>
<reference evidence="2 3" key="1">
    <citation type="journal article" date="2020" name="Mol. Biol. Evol.">
        <title>Interspecific Gene Flow and the Evolution of Specialization in Black and White Rhinoceros.</title>
        <authorList>
            <person name="Moodley Y."/>
            <person name="Westbury M.V."/>
            <person name="Russo I.M."/>
            <person name="Gopalakrishnan S."/>
            <person name="Rakotoarivelo A."/>
            <person name="Olsen R.A."/>
            <person name="Prost S."/>
            <person name="Tunstall T."/>
            <person name="Ryder O.A."/>
            <person name="Dalen L."/>
            <person name="Bruford M.W."/>
        </authorList>
    </citation>
    <scope>NUCLEOTIDE SEQUENCE [LARGE SCALE GENOMIC DNA]</scope>
    <source>
        <strain evidence="2">SBR-YM</strain>
        <tissue evidence="2">Skin</tissue>
    </source>
</reference>
<dbReference type="GO" id="GO:0015485">
    <property type="term" value="F:cholesterol binding"/>
    <property type="evidence" value="ECO:0007669"/>
    <property type="project" value="TreeGrafter"/>
</dbReference>
<feature type="transmembrane region" description="Helical" evidence="1">
    <location>
        <begin position="250"/>
        <end position="270"/>
    </location>
</feature>